<dbReference type="EnsemblMetazoa" id="CJA36497.1">
    <property type="protein sequence ID" value="CJA36497.1"/>
    <property type="gene ID" value="WBGene00212344"/>
</dbReference>
<reference evidence="2" key="1">
    <citation type="submission" date="2010-08" db="EMBL/GenBank/DDBJ databases">
        <authorList>
            <consortium name="Caenorhabditis japonica Sequencing Consortium"/>
            <person name="Wilson R.K."/>
        </authorList>
    </citation>
    <scope>NUCLEOTIDE SEQUENCE [LARGE SCALE GENOMIC DNA]</scope>
    <source>
        <strain evidence="2">DF5081</strain>
    </source>
</reference>
<keyword evidence="2" id="KW-1185">Reference proteome</keyword>
<proteinExistence type="predicted"/>
<protein>
    <submittedName>
        <fullName evidence="1">Uncharacterized protein</fullName>
    </submittedName>
</protein>
<organism evidence="1 2">
    <name type="scientific">Caenorhabditis japonica</name>
    <dbReference type="NCBI Taxonomy" id="281687"/>
    <lineage>
        <taxon>Eukaryota</taxon>
        <taxon>Metazoa</taxon>
        <taxon>Ecdysozoa</taxon>
        <taxon>Nematoda</taxon>
        <taxon>Chromadorea</taxon>
        <taxon>Rhabditida</taxon>
        <taxon>Rhabditina</taxon>
        <taxon>Rhabditomorpha</taxon>
        <taxon>Rhabditoidea</taxon>
        <taxon>Rhabditidae</taxon>
        <taxon>Peloderinae</taxon>
        <taxon>Caenorhabditis</taxon>
    </lineage>
</organism>
<dbReference type="Proteomes" id="UP000005237">
    <property type="component" value="Unassembled WGS sequence"/>
</dbReference>
<sequence>MHTSRLWSHTTWTLSLSRPDSNLSRLIEARESALDEAIKGPKTLIREATHVYGTYLLLAPFCLSLSP</sequence>
<evidence type="ECO:0000313" key="1">
    <source>
        <dbReference type="EnsemblMetazoa" id="CJA36497.1"/>
    </source>
</evidence>
<name>A0A2Q4SYN6_CAEJA</name>
<reference evidence="1" key="2">
    <citation type="submission" date="2022-06" db="UniProtKB">
        <authorList>
            <consortium name="EnsemblMetazoa"/>
        </authorList>
    </citation>
    <scope>IDENTIFICATION</scope>
    <source>
        <strain evidence="1">DF5081</strain>
    </source>
</reference>
<accession>A0A2Q4SYN6</accession>
<evidence type="ECO:0000313" key="2">
    <source>
        <dbReference type="Proteomes" id="UP000005237"/>
    </source>
</evidence>
<dbReference type="AlphaFoldDB" id="A0A2Q4SYN6"/>
<dbReference type="EnsemblMetazoa" id="CJA33936.1">
    <property type="protein sequence ID" value="CJA33936.1"/>
    <property type="gene ID" value="WBGene00209783"/>
</dbReference>
<dbReference type="InParanoid" id="A0A2Q4SYN6"/>